<feature type="compositionally biased region" description="Basic residues" evidence="1">
    <location>
        <begin position="113"/>
        <end position="125"/>
    </location>
</feature>
<feature type="region of interest" description="Disordered" evidence="1">
    <location>
        <begin position="97"/>
        <end position="139"/>
    </location>
</feature>
<dbReference type="RefSeq" id="XP_019090727.1">
    <property type="nucleotide sequence ID" value="XM_019235182.1"/>
</dbReference>
<dbReference type="GeneID" id="109128520"/>
<accession>A0ABM1QVD9</accession>
<evidence type="ECO:0000313" key="3">
    <source>
        <dbReference type="RefSeq" id="XP_019090727.1"/>
    </source>
</evidence>
<keyword evidence="2" id="KW-1185">Reference proteome</keyword>
<gene>
    <name evidence="3" type="primary">LOC109128520</name>
</gene>
<evidence type="ECO:0000256" key="1">
    <source>
        <dbReference type="SAM" id="MobiDB-lite"/>
    </source>
</evidence>
<sequence length="139" mass="15432">MDLVHDRSTVLSSLNVPTWNFQGSPLDKTNTPDVAILPAATNEIQMEPYTQKCQAEEDTLSSETATPSSTHPYSKDLPLPENLYEVRLNSSYVYDVLNSEPGTSGTTNSYPTYRKHPLKPARIKKGSFEGRGSNQVKEL</sequence>
<dbReference type="Proteomes" id="UP000694864">
    <property type="component" value="Chromosome 13"/>
</dbReference>
<reference evidence="3" key="2">
    <citation type="submission" date="2025-08" db="UniProtKB">
        <authorList>
            <consortium name="RefSeq"/>
        </authorList>
    </citation>
    <scope>IDENTIFICATION</scope>
    <source>
        <tissue evidence="3">Leaf</tissue>
    </source>
</reference>
<organism evidence="2 3">
    <name type="scientific">Camelina sativa</name>
    <name type="common">False flax</name>
    <name type="synonym">Myagrum sativum</name>
    <dbReference type="NCBI Taxonomy" id="90675"/>
    <lineage>
        <taxon>Eukaryota</taxon>
        <taxon>Viridiplantae</taxon>
        <taxon>Streptophyta</taxon>
        <taxon>Embryophyta</taxon>
        <taxon>Tracheophyta</taxon>
        <taxon>Spermatophyta</taxon>
        <taxon>Magnoliopsida</taxon>
        <taxon>eudicotyledons</taxon>
        <taxon>Gunneridae</taxon>
        <taxon>Pentapetalae</taxon>
        <taxon>rosids</taxon>
        <taxon>malvids</taxon>
        <taxon>Brassicales</taxon>
        <taxon>Brassicaceae</taxon>
        <taxon>Camelineae</taxon>
        <taxon>Camelina</taxon>
    </lineage>
</organism>
<feature type="region of interest" description="Disordered" evidence="1">
    <location>
        <begin position="47"/>
        <end position="78"/>
    </location>
</feature>
<evidence type="ECO:0000313" key="2">
    <source>
        <dbReference type="Proteomes" id="UP000694864"/>
    </source>
</evidence>
<protein>
    <submittedName>
        <fullName evidence="3">Uncharacterized protein LOC109128520</fullName>
    </submittedName>
</protein>
<feature type="compositionally biased region" description="Polar residues" evidence="1">
    <location>
        <begin position="100"/>
        <end position="111"/>
    </location>
</feature>
<feature type="compositionally biased region" description="Polar residues" evidence="1">
    <location>
        <begin position="61"/>
        <end position="72"/>
    </location>
</feature>
<name>A0ABM1QVD9_CAMSA</name>
<proteinExistence type="predicted"/>
<reference evidence="2" key="1">
    <citation type="journal article" date="2014" name="Nat. Commun.">
        <title>The emerging biofuel crop Camelina sativa retains a highly undifferentiated hexaploid genome structure.</title>
        <authorList>
            <person name="Kagale S."/>
            <person name="Koh C."/>
            <person name="Nixon J."/>
            <person name="Bollina V."/>
            <person name="Clarke W.E."/>
            <person name="Tuteja R."/>
            <person name="Spillane C."/>
            <person name="Robinson S.J."/>
            <person name="Links M.G."/>
            <person name="Clarke C."/>
            <person name="Higgins E.E."/>
            <person name="Huebert T."/>
            <person name="Sharpe A.G."/>
            <person name="Parkin I.A."/>
        </authorList>
    </citation>
    <scope>NUCLEOTIDE SEQUENCE [LARGE SCALE GENOMIC DNA]</scope>
    <source>
        <strain evidence="2">cv. DH55</strain>
    </source>
</reference>